<dbReference type="AlphaFoldDB" id="A0A7W8CYI0"/>
<keyword evidence="1" id="KW-0732">Signal</keyword>
<feature type="chain" id="PRO_5038514341" description="Lipoprotein" evidence="1">
    <location>
        <begin position="20"/>
        <end position="223"/>
    </location>
</feature>
<name>A0A7W8CYI0_9FIRM</name>
<evidence type="ECO:0000313" key="3">
    <source>
        <dbReference type="Proteomes" id="UP000539953"/>
    </source>
</evidence>
<gene>
    <name evidence="2" type="ORF">HNQ47_001760</name>
</gene>
<dbReference type="PROSITE" id="PS51257">
    <property type="entry name" value="PROKAR_LIPOPROTEIN"/>
    <property type="match status" value="1"/>
</dbReference>
<evidence type="ECO:0008006" key="4">
    <source>
        <dbReference type="Google" id="ProtNLM"/>
    </source>
</evidence>
<dbReference type="EMBL" id="JACHHK010000007">
    <property type="protein sequence ID" value="MBB5183721.1"/>
    <property type="molecule type" value="Genomic_DNA"/>
</dbReference>
<evidence type="ECO:0000256" key="1">
    <source>
        <dbReference type="SAM" id="SignalP"/>
    </source>
</evidence>
<protein>
    <recommendedName>
        <fullName evidence="4">Lipoprotein</fullName>
    </recommendedName>
</protein>
<comment type="caution">
    <text evidence="2">The sequence shown here is derived from an EMBL/GenBank/DDBJ whole genome shotgun (WGS) entry which is preliminary data.</text>
</comment>
<dbReference type="SUPFAM" id="SSF54427">
    <property type="entry name" value="NTF2-like"/>
    <property type="match status" value="1"/>
</dbReference>
<dbReference type="InterPro" id="IPR032710">
    <property type="entry name" value="NTF2-like_dom_sf"/>
</dbReference>
<reference evidence="2 3" key="1">
    <citation type="submission" date="2020-08" db="EMBL/GenBank/DDBJ databases">
        <title>Genomic Encyclopedia of Type Strains, Phase IV (KMG-IV): sequencing the most valuable type-strain genomes for metagenomic binning, comparative biology and taxonomic classification.</title>
        <authorList>
            <person name="Goeker M."/>
        </authorList>
    </citation>
    <scope>NUCLEOTIDE SEQUENCE [LARGE SCALE GENOMIC DNA]</scope>
    <source>
        <strain evidence="2 3">DSM 25799</strain>
    </source>
</reference>
<dbReference type="Proteomes" id="UP000539953">
    <property type="component" value="Unassembled WGS sequence"/>
</dbReference>
<organism evidence="2 3">
    <name type="scientific">Catenisphaera adipataccumulans</name>
    <dbReference type="NCBI Taxonomy" id="700500"/>
    <lineage>
        <taxon>Bacteria</taxon>
        <taxon>Bacillati</taxon>
        <taxon>Bacillota</taxon>
        <taxon>Erysipelotrichia</taxon>
        <taxon>Erysipelotrichales</taxon>
        <taxon>Erysipelotrichaceae</taxon>
        <taxon>Catenisphaera</taxon>
    </lineage>
</organism>
<accession>A0A7W8CYI0</accession>
<proteinExistence type="predicted"/>
<keyword evidence="3" id="KW-1185">Reference proteome</keyword>
<feature type="signal peptide" evidence="1">
    <location>
        <begin position="1"/>
        <end position="19"/>
    </location>
</feature>
<evidence type="ECO:0000313" key="2">
    <source>
        <dbReference type="EMBL" id="MBB5183721.1"/>
    </source>
</evidence>
<dbReference type="Gene3D" id="3.10.450.50">
    <property type="match status" value="1"/>
</dbReference>
<dbReference type="RefSeq" id="WP_183329015.1">
    <property type="nucleotide sequence ID" value="NZ_JACHHK010000007.1"/>
</dbReference>
<sequence>MKKLLTILLSGLLVFSISACQSTETNTSQTTSTSSTSTSSADIEAQKEVAQAYIEAIQNGDIDTANSYCTDDFSDAFEIKSTYDEFEDLLSKYNLEDTYGSQADQAIAYICQKVFKEYSMSDNTDSVQATISAIDISQIKSDVKSAVKTYIKNNMSSIASTVMSSGTQAAIEQYAPDAVDYVYSQVQDEVNNLDYKDYKVTFTFEKVDGEWKISKTEKTEIDS</sequence>